<dbReference type="Pfam" id="PF03704">
    <property type="entry name" value="BTAD"/>
    <property type="match status" value="1"/>
</dbReference>
<evidence type="ECO:0000313" key="5">
    <source>
        <dbReference type="Proteomes" id="UP000295198"/>
    </source>
</evidence>
<feature type="domain" description="AAA+ ATPase" evidence="2">
    <location>
        <begin position="265"/>
        <end position="395"/>
    </location>
</feature>
<dbReference type="SMART" id="SM00382">
    <property type="entry name" value="AAA"/>
    <property type="match status" value="1"/>
</dbReference>
<evidence type="ECO:0000259" key="3">
    <source>
        <dbReference type="SMART" id="SM01043"/>
    </source>
</evidence>
<dbReference type="PANTHER" id="PTHR47691:SF3">
    <property type="entry name" value="HTH-TYPE TRANSCRIPTIONAL REGULATOR RV0890C-RELATED"/>
    <property type="match status" value="1"/>
</dbReference>
<evidence type="ECO:0000313" key="4">
    <source>
        <dbReference type="EMBL" id="RYP83515.1"/>
    </source>
</evidence>
<reference evidence="4 5" key="1">
    <citation type="submission" date="2019-01" db="EMBL/GenBank/DDBJ databases">
        <title>Nocardioides guangzhouensis sp. nov., an actinobacterium isolated from soil.</title>
        <authorList>
            <person name="Fu Y."/>
            <person name="Cai Y."/>
            <person name="Lin Z."/>
            <person name="Chen P."/>
        </authorList>
    </citation>
    <scope>NUCLEOTIDE SEQUENCE [LARGE SCALE GENOMIC DNA]</scope>
    <source>
        <strain evidence="4 5">130</strain>
    </source>
</reference>
<comment type="caution">
    <text evidence="4">The sequence shown here is derived from an EMBL/GenBank/DDBJ whole genome shotgun (WGS) entry which is preliminary data.</text>
</comment>
<sequence length="930" mass="99983">MRVGIRLLGGFEVTVDGRAVPSAGWQRRPAAALVKLLALQAHGRLHREQVMDALWPDLLVDEAAPRLHKAAHFARSALGDRGGIVVDQGFLALFPGAELDVDVTAFERAAAAARRDGDRESARLAVAAYGGSLLPEDLYEPWTEERRESLRRQWLDLLPVAGHLEELVAADPLDEAAHLALVRDHVEAGRRQPALSALDRLTQVFAVELGTAPGPEAAELRRRAEGLPTPGRGIGEVRRPTLPPPRTRLIGRAADLAMVTGLLGRHRVVTLTGPGGAGKSTLALAAARLVEAGSGDDVPDVVLVELAPVRDADGLTRAVAEAAGVQGAGAVHVQSLAATLGRREVLLLLDNCEHLLDASARLVDAVLDAGSGARVLVTSREPLRVDGEVEHRLGSLGAGSAELFVERATAAAGEGAADASDPRVVELCARLDGLPLAIELAAAQLRHVGLPELVDRLDDRLTLLVGGRPRAGERHSALTATIDWSYRLLDDGSRDVFDRLGVLPAGFDLETVHALVPGRAPSEVTNLLGDLVAKSLVVHEPARGRYRLLETIRLFASQRLDESGRRAETLELLRCHLVARATAEPRVQAWLSSSLAARSRDDIDSVRLALEASLAAGDLTAAVDLALGLSTLWRNAVSYADGRYWVDALAARDLRPRDRLWTLLLDADVHLGSGDARMMRRATGAAVALAAEVDDDGAAVIAAIYEAMVHLAVPERAAVRLSAAALRAREAGEPGLERLARGFRMVAQRMRGETEGLREEGTALTDGAPDRDYARYLCHWAASLIALLDRDADWLVHLMDQQRDDLSATALHENWLTLYWGALSLIAAGEDYHAQLRRARARAEAEGRAADVDCVLALAYAAACADEWDRAAELLGVTEGALMHDTAGFIHQTLVRDHLVRPRLDEERFRELVRRGHGQDPAAILRDAGL</sequence>
<evidence type="ECO:0000259" key="2">
    <source>
        <dbReference type="SMART" id="SM00382"/>
    </source>
</evidence>
<organism evidence="4 5">
    <name type="scientific">Nocardioides guangzhouensis</name>
    <dbReference type="NCBI Taxonomy" id="2497878"/>
    <lineage>
        <taxon>Bacteria</taxon>
        <taxon>Bacillati</taxon>
        <taxon>Actinomycetota</taxon>
        <taxon>Actinomycetes</taxon>
        <taxon>Propionibacteriales</taxon>
        <taxon>Nocardioidaceae</taxon>
        <taxon>Nocardioides</taxon>
    </lineage>
</organism>
<name>A0A4Q4Z7W8_9ACTN</name>
<accession>A0A4Q4Z7W8</accession>
<dbReference type="EMBL" id="SDKM01000032">
    <property type="protein sequence ID" value="RYP83515.1"/>
    <property type="molecule type" value="Genomic_DNA"/>
</dbReference>
<dbReference type="PANTHER" id="PTHR47691">
    <property type="entry name" value="REGULATOR-RELATED"/>
    <property type="match status" value="1"/>
</dbReference>
<dbReference type="SUPFAM" id="SSF48452">
    <property type="entry name" value="TPR-like"/>
    <property type="match status" value="1"/>
</dbReference>
<dbReference type="InterPro" id="IPR027417">
    <property type="entry name" value="P-loop_NTPase"/>
</dbReference>
<feature type="domain" description="Bacterial transcriptional activator" evidence="3">
    <location>
        <begin position="101"/>
        <end position="225"/>
    </location>
</feature>
<dbReference type="InterPro" id="IPR058852">
    <property type="entry name" value="HTH_77"/>
</dbReference>
<dbReference type="RefSeq" id="WP_134719668.1">
    <property type="nucleotide sequence ID" value="NZ_SDKM01000032.1"/>
</dbReference>
<dbReference type="Gene3D" id="3.40.50.300">
    <property type="entry name" value="P-loop containing nucleotide triphosphate hydrolases"/>
    <property type="match status" value="1"/>
</dbReference>
<dbReference type="InterPro" id="IPR036388">
    <property type="entry name" value="WH-like_DNA-bd_sf"/>
</dbReference>
<dbReference type="Gene3D" id="1.10.10.10">
    <property type="entry name" value="Winged helix-like DNA-binding domain superfamily/Winged helix DNA-binding domain"/>
    <property type="match status" value="1"/>
</dbReference>
<dbReference type="Proteomes" id="UP000295198">
    <property type="component" value="Unassembled WGS sequence"/>
</dbReference>
<evidence type="ECO:0000256" key="1">
    <source>
        <dbReference type="SAM" id="MobiDB-lite"/>
    </source>
</evidence>
<dbReference type="InterPro" id="IPR011990">
    <property type="entry name" value="TPR-like_helical_dom_sf"/>
</dbReference>
<dbReference type="Pfam" id="PF25872">
    <property type="entry name" value="HTH_77"/>
    <property type="match status" value="1"/>
</dbReference>
<dbReference type="InterPro" id="IPR003593">
    <property type="entry name" value="AAA+_ATPase"/>
</dbReference>
<dbReference type="Gene3D" id="1.25.40.10">
    <property type="entry name" value="Tetratricopeptide repeat domain"/>
    <property type="match status" value="1"/>
</dbReference>
<protein>
    <recommendedName>
        <fullName evidence="6">Bacterial transcriptional activator domain-containing protein</fullName>
    </recommendedName>
</protein>
<dbReference type="SMART" id="SM01043">
    <property type="entry name" value="BTAD"/>
    <property type="match status" value="1"/>
</dbReference>
<keyword evidence="5" id="KW-1185">Reference proteome</keyword>
<dbReference type="OrthoDB" id="3755432at2"/>
<dbReference type="AlphaFoldDB" id="A0A4Q4Z7W8"/>
<evidence type="ECO:0008006" key="6">
    <source>
        <dbReference type="Google" id="ProtNLM"/>
    </source>
</evidence>
<dbReference type="InterPro" id="IPR005158">
    <property type="entry name" value="BTAD"/>
</dbReference>
<dbReference type="SUPFAM" id="SSF52540">
    <property type="entry name" value="P-loop containing nucleoside triphosphate hydrolases"/>
    <property type="match status" value="1"/>
</dbReference>
<feature type="region of interest" description="Disordered" evidence="1">
    <location>
        <begin position="226"/>
        <end position="245"/>
    </location>
</feature>
<proteinExistence type="predicted"/>
<dbReference type="PRINTS" id="PR00364">
    <property type="entry name" value="DISEASERSIST"/>
</dbReference>
<gene>
    <name evidence="4" type="ORF">EKO23_18800</name>
</gene>